<dbReference type="InterPro" id="IPR025715">
    <property type="entry name" value="FoP_C"/>
</dbReference>
<dbReference type="SMART" id="SM01218">
    <property type="entry name" value="FoP_duplication"/>
    <property type="match status" value="1"/>
</dbReference>
<evidence type="ECO:0000259" key="3">
    <source>
        <dbReference type="SMART" id="SM01218"/>
    </source>
</evidence>
<evidence type="ECO:0000256" key="2">
    <source>
        <dbReference type="SAM" id="MobiDB-lite"/>
    </source>
</evidence>
<accession>A0A8S0YZU3</accession>
<dbReference type="Pfam" id="PF13865">
    <property type="entry name" value="FoP_duplication"/>
    <property type="match status" value="1"/>
</dbReference>
<protein>
    <recommendedName>
        <fullName evidence="3">Chromatin target of PRMT1 protein C-terminal domain-containing protein</fullName>
    </recommendedName>
</protein>
<evidence type="ECO:0000313" key="5">
    <source>
        <dbReference type="Proteomes" id="UP000494256"/>
    </source>
</evidence>
<feature type="region of interest" description="Disordered" evidence="2">
    <location>
        <begin position="156"/>
        <end position="212"/>
    </location>
</feature>
<evidence type="ECO:0000256" key="1">
    <source>
        <dbReference type="ARBA" id="ARBA00022884"/>
    </source>
</evidence>
<comment type="caution">
    <text evidence="4">The sequence shown here is derived from an EMBL/GenBank/DDBJ whole genome shotgun (WGS) entry which is preliminary data.</text>
</comment>
<dbReference type="AlphaFoldDB" id="A0A8S0YZU3"/>
<dbReference type="GO" id="GO:0003723">
    <property type="term" value="F:RNA binding"/>
    <property type="evidence" value="ECO:0007669"/>
    <property type="project" value="UniProtKB-KW"/>
</dbReference>
<keyword evidence="1" id="KW-0694">RNA-binding</keyword>
<evidence type="ECO:0000313" key="4">
    <source>
        <dbReference type="EMBL" id="CAB3224776.1"/>
    </source>
</evidence>
<gene>
    <name evidence="4" type="ORF">APLA_LOCUS2015</name>
</gene>
<proteinExistence type="predicted"/>
<name>A0A8S0YZU3_ARCPL</name>
<dbReference type="EMBL" id="CADEBD010000175">
    <property type="protein sequence ID" value="CAB3224776.1"/>
    <property type="molecule type" value="Genomic_DNA"/>
</dbReference>
<dbReference type="Proteomes" id="UP000494256">
    <property type="component" value="Unassembled WGS sequence"/>
</dbReference>
<feature type="domain" description="Chromatin target of PRMT1 protein C-terminal" evidence="3">
    <location>
        <begin position="150"/>
        <end position="242"/>
    </location>
</feature>
<sequence>MVIEKVHGLQATALSLNDRFTLLAKAAPDRVMRQQQQRRRNSLGPSLAQKLNLGNQLLVEQVARQLEMQAKRALRQRLGIPQTGIRRFGSESNLQRLRRSNSFGNLSQQSVKNRVSWRNNGNLSRSASFSNLTSASWRGFRRRAGVQRQLRGRFRGRGARGRNGLGGAPRAQYRVPQRNRAQPAPLARRGRGAARGRGGVTRTQQKPITKEELDRQLDQYMASSKAALDIELENYMKNAMEME</sequence>
<dbReference type="OrthoDB" id="7312725at2759"/>
<reference evidence="4 5" key="1">
    <citation type="submission" date="2020-04" db="EMBL/GenBank/DDBJ databases">
        <authorList>
            <person name="Wallbank WR R."/>
            <person name="Pardo Diaz C."/>
            <person name="Kozak K."/>
            <person name="Martin S."/>
            <person name="Jiggins C."/>
            <person name="Moest M."/>
            <person name="Warren A I."/>
            <person name="Byers J.R.P. K."/>
            <person name="Montejo-Kovacevich G."/>
            <person name="Yen C E."/>
        </authorList>
    </citation>
    <scope>NUCLEOTIDE SEQUENCE [LARGE SCALE GENOMIC DNA]</scope>
</reference>
<organism evidence="4 5">
    <name type="scientific">Arctia plantaginis</name>
    <name type="common">Wood tiger moth</name>
    <name type="synonym">Phalaena plantaginis</name>
    <dbReference type="NCBI Taxonomy" id="874455"/>
    <lineage>
        <taxon>Eukaryota</taxon>
        <taxon>Metazoa</taxon>
        <taxon>Ecdysozoa</taxon>
        <taxon>Arthropoda</taxon>
        <taxon>Hexapoda</taxon>
        <taxon>Insecta</taxon>
        <taxon>Pterygota</taxon>
        <taxon>Neoptera</taxon>
        <taxon>Endopterygota</taxon>
        <taxon>Lepidoptera</taxon>
        <taxon>Glossata</taxon>
        <taxon>Ditrysia</taxon>
        <taxon>Noctuoidea</taxon>
        <taxon>Erebidae</taxon>
        <taxon>Arctiinae</taxon>
        <taxon>Arctia</taxon>
    </lineage>
</organism>